<keyword evidence="4" id="KW-1185">Reference proteome</keyword>
<organism evidence="3 4">
    <name type="scientific">Salinirubellus salinus</name>
    <dbReference type="NCBI Taxonomy" id="1364945"/>
    <lineage>
        <taxon>Archaea</taxon>
        <taxon>Methanobacteriati</taxon>
        <taxon>Methanobacteriota</taxon>
        <taxon>Stenosarchaea group</taxon>
        <taxon>Halobacteria</taxon>
        <taxon>Halobacteriales</taxon>
        <taxon>Natronomonadaceae</taxon>
        <taxon>Salinirubellus</taxon>
    </lineage>
</organism>
<evidence type="ECO:0000256" key="1">
    <source>
        <dbReference type="SAM" id="Phobius"/>
    </source>
</evidence>
<dbReference type="InterPro" id="IPR055999">
    <property type="entry name" value="DUF7577"/>
</dbReference>
<feature type="domain" description="DUF7577" evidence="2">
    <location>
        <begin position="60"/>
        <end position="85"/>
    </location>
</feature>
<dbReference type="EMBL" id="CP104003">
    <property type="protein sequence ID" value="UWM53836.1"/>
    <property type="molecule type" value="Genomic_DNA"/>
</dbReference>
<gene>
    <name evidence="3" type="ORF">N0B31_17095</name>
</gene>
<evidence type="ECO:0000313" key="4">
    <source>
        <dbReference type="Proteomes" id="UP001057580"/>
    </source>
</evidence>
<dbReference type="Pfam" id="PF24463">
    <property type="entry name" value="DUF7577"/>
    <property type="match status" value="1"/>
</dbReference>
<sequence>MLGIEPSWLLAGLVVVHLLTLGYAYWRRSEAEGATGTRHEALEALDSPAPEVEFDDDTPTVDCEVCGAENAAEYAFCRGCASELPGGPAGDEAPTAAFGSGSV</sequence>
<feature type="transmembrane region" description="Helical" evidence="1">
    <location>
        <begin position="6"/>
        <end position="26"/>
    </location>
</feature>
<proteinExistence type="predicted"/>
<dbReference type="Proteomes" id="UP001057580">
    <property type="component" value="Chromosome"/>
</dbReference>
<keyword evidence="1" id="KW-0472">Membrane</keyword>
<keyword evidence="1" id="KW-1133">Transmembrane helix</keyword>
<dbReference type="AlphaFoldDB" id="A0A9E7U7R1"/>
<evidence type="ECO:0000313" key="3">
    <source>
        <dbReference type="EMBL" id="UWM53836.1"/>
    </source>
</evidence>
<reference evidence="3" key="1">
    <citation type="submission" date="2022-09" db="EMBL/GenBank/DDBJ databases">
        <title>Diverse halophilic archaea isolated from saline environments.</title>
        <authorList>
            <person name="Cui H.-L."/>
        </authorList>
    </citation>
    <scope>NUCLEOTIDE SEQUENCE</scope>
    <source>
        <strain evidence="3">ZS-35-S2</strain>
    </source>
</reference>
<dbReference type="GeneID" id="74944175"/>
<accession>A0A9E7U7R1</accession>
<evidence type="ECO:0000259" key="2">
    <source>
        <dbReference type="Pfam" id="PF24463"/>
    </source>
</evidence>
<protein>
    <submittedName>
        <fullName evidence="3">Zinc ribbon domain-containing protein</fullName>
    </submittedName>
</protein>
<keyword evidence="1" id="KW-0812">Transmembrane</keyword>
<dbReference type="RefSeq" id="WP_260592830.1">
    <property type="nucleotide sequence ID" value="NZ_CP104003.1"/>
</dbReference>
<name>A0A9E7U7R1_9EURY</name>
<dbReference type="KEGG" id="ssai:N0B31_17095"/>